<protein>
    <submittedName>
        <fullName evidence="2">PPUP8199</fullName>
    </submittedName>
</protein>
<proteinExistence type="predicted"/>
<evidence type="ECO:0000313" key="2">
    <source>
        <dbReference type="EMBL" id="JAO06004.1"/>
    </source>
</evidence>
<sequence>SIQISAQLVRGACAAAVVAEWLSCPTNRFTCRSSSSLFKTRGEPCYRAAPASLSGFHRRLSAESKDGRHHYAAHGSSAKIRADMKASPAGRSSKPSFISDIKLQKKLAPLPGLPKDA</sequence>
<gene>
    <name evidence="2" type="primary">PPUP8199</name>
</gene>
<organism evidence="2">
    <name type="scientific">Poeciliopsis prolifica</name>
    <name type="common">blackstripe livebearer</name>
    <dbReference type="NCBI Taxonomy" id="188132"/>
    <lineage>
        <taxon>Eukaryota</taxon>
        <taxon>Metazoa</taxon>
        <taxon>Chordata</taxon>
        <taxon>Craniata</taxon>
        <taxon>Vertebrata</taxon>
        <taxon>Euteleostomi</taxon>
        <taxon>Actinopterygii</taxon>
        <taxon>Neopterygii</taxon>
        <taxon>Teleostei</taxon>
        <taxon>Neoteleostei</taxon>
        <taxon>Acanthomorphata</taxon>
        <taxon>Ovalentaria</taxon>
        <taxon>Atherinomorphae</taxon>
        <taxon>Cyprinodontiformes</taxon>
        <taxon>Poeciliidae</taxon>
        <taxon>Poeciliinae</taxon>
        <taxon>Poeciliopsis</taxon>
    </lineage>
</organism>
<reference evidence="2" key="1">
    <citation type="submission" date="2014-12" db="EMBL/GenBank/DDBJ databases">
        <title>Parallel Evolution in Life History Adaptation Evident in the Tissue-Specific Poeciliopsis prolifica transcriptome.</title>
        <authorList>
            <person name="Jue N.K."/>
            <person name="Foley R.J."/>
            <person name="Obergfell C."/>
            <person name="Reznick D.N."/>
            <person name="O'Neill R.J."/>
            <person name="O'Neill M.J."/>
        </authorList>
    </citation>
    <scope>NUCLEOTIDE SEQUENCE</scope>
</reference>
<accession>A0A0S7ELB6</accession>
<dbReference type="EMBL" id="GBYX01475672">
    <property type="protein sequence ID" value="JAO06004.1"/>
    <property type="molecule type" value="Transcribed_RNA"/>
</dbReference>
<feature type="non-terminal residue" evidence="2">
    <location>
        <position position="117"/>
    </location>
</feature>
<name>A0A0S7ELB6_9TELE</name>
<evidence type="ECO:0000256" key="1">
    <source>
        <dbReference type="SAM" id="MobiDB-lite"/>
    </source>
</evidence>
<feature type="non-terminal residue" evidence="2">
    <location>
        <position position="1"/>
    </location>
</feature>
<dbReference type="AlphaFoldDB" id="A0A0S7ELB6"/>
<feature type="region of interest" description="Disordered" evidence="1">
    <location>
        <begin position="64"/>
        <end position="96"/>
    </location>
</feature>